<proteinExistence type="predicted"/>
<dbReference type="RefSeq" id="WP_109775409.1">
    <property type="nucleotide sequence ID" value="NZ_QGDQ01000020.1"/>
</dbReference>
<sequence length="404" mass="44654">MTGLHIVQWPFDVAEPPDLALDDYLAGSPDEEEVITQAGSSRSSWAPVDLAEALRGQEPLQPTVMRRDDGLAMFYPGKHHLVYGETESGKSWLAQAAAAEQLRRAEQVLYVDFESDERSVVDRLIALGVRRDYIAECLHYVSPAGPPVDGLPRQHFDALLRQRYALVVLDGVTEGMGLFGLSPRDEADVASFYQRLPNALASQTGAAVVSIDHVSLNKETRGRFALGSQHKLSGLTGAAYLLDEVRQPFGRGQHGVVTVCVAKDRPGYIRGRCGAQRSNRTQVFAEFHLISPDAAIAGTTSVKAELRSLEPAAMQAATVADRPSWYMEQISLLLEAAEPDDVWTATGIERAIKKEREVIGKRFARNACRKALQLLVDEGYVARDDSRQQHRHTSLRPYRQDEQP</sequence>
<gene>
    <name evidence="2" type="ORF">BXY45_120101</name>
</gene>
<dbReference type="OrthoDB" id="3171622at2"/>
<reference evidence="2 3" key="1">
    <citation type="submission" date="2018-03" db="EMBL/GenBank/DDBJ databases">
        <title>Genomic Encyclopedia of Archaeal and Bacterial Type Strains, Phase II (KMG-II): from individual species to whole genera.</title>
        <authorList>
            <person name="Goeker M."/>
        </authorList>
    </citation>
    <scope>NUCLEOTIDE SEQUENCE [LARGE SCALE GENOMIC DNA]</scope>
    <source>
        <strain evidence="2 3">DSM 44889</strain>
    </source>
</reference>
<dbReference type="SUPFAM" id="SSF52540">
    <property type="entry name" value="P-loop containing nucleoside triphosphate hydrolases"/>
    <property type="match status" value="1"/>
</dbReference>
<evidence type="ECO:0000313" key="3">
    <source>
        <dbReference type="Proteomes" id="UP000245469"/>
    </source>
</evidence>
<feature type="region of interest" description="Disordered" evidence="1">
    <location>
        <begin position="385"/>
        <end position="404"/>
    </location>
</feature>
<evidence type="ECO:0000256" key="1">
    <source>
        <dbReference type="SAM" id="MobiDB-lite"/>
    </source>
</evidence>
<dbReference type="AlphaFoldDB" id="A0A316A2P6"/>
<keyword evidence="3" id="KW-1185">Reference proteome</keyword>
<evidence type="ECO:0000313" key="2">
    <source>
        <dbReference type="EMBL" id="PWJ51822.1"/>
    </source>
</evidence>
<dbReference type="Proteomes" id="UP000245469">
    <property type="component" value="Unassembled WGS sequence"/>
</dbReference>
<organism evidence="2 3">
    <name type="scientific">Quadrisphaera granulorum</name>
    <dbReference type="NCBI Taxonomy" id="317664"/>
    <lineage>
        <taxon>Bacteria</taxon>
        <taxon>Bacillati</taxon>
        <taxon>Actinomycetota</taxon>
        <taxon>Actinomycetes</taxon>
        <taxon>Kineosporiales</taxon>
        <taxon>Kineosporiaceae</taxon>
        <taxon>Quadrisphaera</taxon>
    </lineage>
</organism>
<accession>A0A316A2P6</accession>
<dbReference type="Pfam" id="PF13481">
    <property type="entry name" value="AAA_25"/>
    <property type="match status" value="1"/>
</dbReference>
<protein>
    <submittedName>
        <fullName evidence="2">AAA domain-containing protein</fullName>
    </submittedName>
</protein>
<name>A0A316A2P6_9ACTN</name>
<dbReference type="InterPro" id="IPR027417">
    <property type="entry name" value="P-loop_NTPase"/>
</dbReference>
<dbReference type="EMBL" id="QGDQ01000020">
    <property type="protein sequence ID" value="PWJ51822.1"/>
    <property type="molecule type" value="Genomic_DNA"/>
</dbReference>
<comment type="caution">
    <text evidence="2">The sequence shown here is derived from an EMBL/GenBank/DDBJ whole genome shotgun (WGS) entry which is preliminary data.</text>
</comment>
<dbReference type="Gene3D" id="3.40.50.300">
    <property type="entry name" value="P-loop containing nucleotide triphosphate hydrolases"/>
    <property type="match status" value="1"/>
</dbReference>